<feature type="transmembrane region" description="Helical" evidence="1">
    <location>
        <begin position="185"/>
        <end position="206"/>
    </location>
</feature>
<evidence type="ECO:0000313" key="3">
    <source>
        <dbReference type="Proteomes" id="UP001596002"/>
    </source>
</evidence>
<name>A0ABV9Q5Q8_9BACL</name>
<feature type="transmembrane region" description="Helical" evidence="1">
    <location>
        <begin position="117"/>
        <end position="133"/>
    </location>
</feature>
<evidence type="ECO:0000256" key="1">
    <source>
        <dbReference type="SAM" id="Phobius"/>
    </source>
</evidence>
<dbReference type="RefSeq" id="WP_380027442.1">
    <property type="nucleotide sequence ID" value="NZ_JBHSHC010000119.1"/>
</dbReference>
<sequence>MLGLIALSTAGIQSFPIVFLAVFAPIVVVPFVLSKTIYRNTKAVPLKDLPCFTPRTPFFTTLFNGAKEGAELLFLLVIPAAAVIFGIIGVLDYAGLWKPIETAMTASLGVIGVEPKTGITAIMASPILAMAQLKEVAASTDPRLVVGAFVLAASGLPLSDIFGQIPAIWSANSDLTPREALEAAVLGMVMRIITVVIIAFGVTPMLT</sequence>
<accession>A0ABV9Q5Q8</accession>
<keyword evidence="1" id="KW-0812">Transmembrane</keyword>
<protein>
    <recommendedName>
        <fullName evidence="4">Nucleoside transporter/FeoB GTPase Gate domain-containing protein</fullName>
    </recommendedName>
</protein>
<organism evidence="2 3">
    <name type="scientific">Effusibacillus consociatus</name>
    <dbReference type="NCBI Taxonomy" id="1117041"/>
    <lineage>
        <taxon>Bacteria</taxon>
        <taxon>Bacillati</taxon>
        <taxon>Bacillota</taxon>
        <taxon>Bacilli</taxon>
        <taxon>Bacillales</taxon>
        <taxon>Alicyclobacillaceae</taxon>
        <taxon>Effusibacillus</taxon>
    </lineage>
</organism>
<evidence type="ECO:0000313" key="2">
    <source>
        <dbReference type="EMBL" id="MFC4769199.1"/>
    </source>
</evidence>
<reference evidence="3" key="1">
    <citation type="journal article" date="2019" name="Int. J. Syst. Evol. Microbiol.">
        <title>The Global Catalogue of Microorganisms (GCM) 10K type strain sequencing project: providing services to taxonomists for standard genome sequencing and annotation.</title>
        <authorList>
            <consortium name="The Broad Institute Genomics Platform"/>
            <consortium name="The Broad Institute Genome Sequencing Center for Infectious Disease"/>
            <person name="Wu L."/>
            <person name="Ma J."/>
        </authorList>
    </citation>
    <scope>NUCLEOTIDE SEQUENCE [LARGE SCALE GENOMIC DNA]</scope>
    <source>
        <strain evidence="3">WYCCWR 12678</strain>
    </source>
</reference>
<gene>
    <name evidence="2" type="ORF">ACFO8Q_17865</name>
</gene>
<dbReference type="Proteomes" id="UP001596002">
    <property type="component" value="Unassembled WGS sequence"/>
</dbReference>
<keyword evidence="3" id="KW-1185">Reference proteome</keyword>
<keyword evidence="1" id="KW-0472">Membrane</keyword>
<feature type="transmembrane region" description="Helical" evidence="1">
    <location>
        <begin position="12"/>
        <end position="33"/>
    </location>
</feature>
<dbReference type="EMBL" id="JBHSHC010000119">
    <property type="protein sequence ID" value="MFC4769199.1"/>
    <property type="molecule type" value="Genomic_DNA"/>
</dbReference>
<feature type="transmembrane region" description="Helical" evidence="1">
    <location>
        <begin position="72"/>
        <end position="97"/>
    </location>
</feature>
<evidence type="ECO:0008006" key="4">
    <source>
        <dbReference type="Google" id="ProtNLM"/>
    </source>
</evidence>
<feature type="transmembrane region" description="Helical" evidence="1">
    <location>
        <begin position="145"/>
        <end position="165"/>
    </location>
</feature>
<proteinExistence type="predicted"/>
<keyword evidence="1" id="KW-1133">Transmembrane helix</keyword>
<comment type="caution">
    <text evidence="2">The sequence shown here is derived from an EMBL/GenBank/DDBJ whole genome shotgun (WGS) entry which is preliminary data.</text>
</comment>